<evidence type="ECO:0000313" key="16">
    <source>
        <dbReference type="Proteomes" id="UP001151760"/>
    </source>
</evidence>
<dbReference type="InterPro" id="IPR041577">
    <property type="entry name" value="RT_RNaseH_2"/>
</dbReference>
<keyword evidence="4" id="KW-0378">Hydrolase</keyword>
<keyword evidence="16" id="KW-1185">Reference proteome</keyword>
<dbReference type="InterPro" id="IPR036397">
    <property type="entry name" value="RNaseH_sf"/>
</dbReference>
<evidence type="ECO:0000259" key="14">
    <source>
        <dbReference type="PROSITE" id="PS50994"/>
    </source>
</evidence>
<keyword evidence="10" id="KW-0233">DNA recombination</keyword>
<dbReference type="InterPro" id="IPR012337">
    <property type="entry name" value="RNaseH-like_sf"/>
</dbReference>
<dbReference type="CDD" id="cd01647">
    <property type="entry name" value="RT_LTR"/>
    <property type="match status" value="1"/>
</dbReference>
<dbReference type="PANTHER" id="PTHR37984:SF5">
    <property type="entry name" value="PROTEIN NYNRIN-LIKE"/>
    <property type="match status" value="1"/>
</dbReference>
<comment type="caution">
    <text evidence="15">The sequence shown here is derived from an EMBL/GenBank/DDBJ whole genome shotgun (WGS) entry which is preliminary data.</text>
</comment>
<dbReference type="SUPFAM" id="SSF53098">
    <property type="entry name" value="Ribonuclease H-like"/>
    <property type="match status" value="1"/>
</dbReference>
<dbReference type="InterPro" id="IPR050951">
    <property type="entry name" value="Retrovirus_Pol_polyprotein"/>
</dbReference>
<dbReference type="Pfam" id="PF17919">
    <property type="entry name" value="RT_RNaseH_2"/>
    <property type="match status" value="1"/>
</dbReference>
<keyword evidence="2" id="KW-0479">Metal-binding</keyword>
<keyword evidence="8" id="KW-0808">Transferase</keyword>
<organism evidence="15 16">
    <name type="scientific">Tanacetum coccineum</name>
    <dbReference type="NCBI Taxonomy" id="301880"/>
    <lineage>
        <taxon>Eukaryota</taxon>
        <taxon>Viridiplantae</taxon>
        <taxon>Streptophyta</taxon>
        <taxon>Embryophyta</taxon>
        <taxon>Tracheophyta</taxon>
        <taxon>Spermatophyta</taxon>
        <taxon>Magnoliopsida</taxon>
        <taxon>eudicotyledons</taxon>
        <taxon>Gunneridae</taxon>
        <taxon>Pentapetalae</taxon>
        <taxon>asterids</taxon>
        <taxon>campanulids</taxon>
        <taxon>Asterales</taxon>
        <taxon>Asteraceae</taxon>
        <taxon>Asteroideae</taxon>
        <taxon>Anthemideae</taxon>
        <taxon>Anthemidinae</taxon>
        <taxon>Tanacetum</taxon>
    </lineage>
</organism>
<keyword evidence="7" id="KW-0695">RNA-directed DNA polymerase</keyword>
<dbReference type="Gene3D" id="3.30.70.270">
    <property type="match status" value="1"/>
</dbReference>
<evidence type="ECO:0000256" key="7">
    <source>
        <dbReference type="ARBA" id="ARBA00022918"/>
    </source>
</evidence>
<feature type="region of interest" description="Disordered" evidence="12">
    <location>
        <begin position="1416"/>
        <end position="1441"/>
    </location>
</feature>
<dbReference type="SUPFAM" id="SSF56672">
    <property type="entry name" value="DNA/RNA polymerases"/>
    <property type="match status" value="1"/>
</dbReference>
<dbReference type="PROSITE" id="PS50994">
    <property type="entry name" value="INTEGRASE"/>
    <property type="match status" value="1"/>
</dbReference>
<proteinExistence type="predicted"/>
<reference evidence="15" key="1">
    <citation type="journal article" date="2022" name="Int. J. Mol. Sci.">
        <title>Draft Genome of Tanacetum Coccineum: Genomic Comparison of Closely Related Tanacetum-Family Plants.</title>
        <authorList>
            <person name="Yamashiro T."/>
            <person name="Shiraishi A."/>
            <person name="Nakayama K."/>
            <person name="Satake H."/>
        </authorList>
    </citation>
    <scope>NUCLEOTIDE SEQUENCE</scope>
</reference>
<evidence type="ECO:0000259" key="13">
    <source>
        <dbReference type="PROSITE" id="PS50878"/>
    </source>
</evidence>
<dbReference type="Pfam" id="PF00078">
    <property type="entry name" value="RVT_1"/>
    <property type="match status" value="1"/>
</dbReference>
<evidence type="ECO:0000256" key="5">
    <source>
        <dbReference type="ARBA" id="ARBA00022842"/>
    </source>
</evidence>
<name>A0ABQ5FSK8_9ASTR</name>
<dbReference type="InterPro" id="IPR005162">
    <property type="entry name" value="Retrotrans_gag_dom"/>
</dbReference>
<dbReference type="InterPro" id="IPR000477">
    <property type="entry name" value="RT_dom"/>
</dbReference>
<feature type="compositionally biased region" description="Pro residues" evidence="12">
    <location>
        <begin position="308"/>
        <end position="324"/>
    </location>
</feature>
<dbReference type="CDD" id="cd00303">
    <property type="entry name" value="retropepsin_like"/>
    <property type="match status" value="1"/>
</dbReference>
<dbReference type="Pfam" id="PF17921">
    <property type="entry name" value="Integrase_H2C2"/>
    <property type="match status" value="1"/>
</dbReference>
<feature type="compositionally biased region" description="Basic and acidic residues" evidence="12">
    <location>
        <begin position="1420"/>
        <end position="1441"/>
    </location>
</feature>
<dbReference type="Pfam" id="PF03732">
    <property type="entry name" value="Retrotrans_gag"/>
    <property type="match status" value="1"/>
</dbReference>
<evidence type="ECO:0000256" key="10">
    <source>
        <dbReference type="ARBA" id="ARBA00023172"/>
    </source>
</evidence>
<dbReference type="InterPro" id="IPR056924">
    <property type="entry name" value="SH3_Tf2-1"/>
</dbReference>
<keyword evidence="5" id="KW-0460">Magnesium</keyword>
<evidence type="ECO:0000256" key="8">
    <source>
        <dbReference type="ARBA" id="ARBA00022932"/>
    </source>
</evidence>
<feature type="domain" description="Reverse transcriptase" evidence="13">
    <location>
        <begin position="571"/>
        <end position="754"/>
    </location>
</feature>
<dbReference type="InterPro" id="IPR043502">
    <property type="entry name" value="DNA/RNA_pol_sf"/>
</dbReference>
<keyword evidence="9" id="KW-0238">DNA-binding</keyword>
<accession>A0ABQ5FSK8</accession>
<dbReference type="Gene3D" id="3.10.10.10">
    <property type="entry name" value="HIV Type 1 Reverse Transcriptase, subunit A, domain 1"/>
    <property type="match status" value="1"/>
</dbReference>
<keyword evidence="11" id="KW-0511">Multifunctional enzyme</keyword>
<dbReference type="Gene3D" id="3.30.420.10">
    <property type="entry name" value="Ribonuclease H-like superfamily/Ribonuclease H"/>
    <property type="match status" value="1"/>
</dbReference>
<gene>
    <name evidence="15" type="ORF">Tco_1017348</name>
</gene>
<sequence length="1441" mass="162492">MVGVVDAVVLGCSCCGGGFMMSVARGGDVVITFGAFIQPIAEHTRLKELATTVERLVESNTQRDNREVAHDNRLQHVETSLETIQRTLDTLTRGIDRLSVSQSQPQFNRNTSQNSLQVRHVKLDFPRFDGSDPLNWLFCAEQFFTYYETPGIQRLTIASVYFEGSVILWFQMLQKANQIPTWDALASAIEEHFGPSQYESPRAQLFKLTQTTSAAEYYHQFTIMANRVDGLSPNALLDCFLSGLKDHIRRDVIAQAPKSLIHAGSLSRLFDEKQPVTYSPKAKFGTQSITPKTSNITSSPSTTFSSYPPRPAPLPPLLPTPQTKPPIKKLSPAEMQLRREKGLCFTCDDKFTWNHKCPNKQALLLMTSTDESDFSSLIERSEEQLDATSLLQENQEPHLSLNVYHGSNGVATIRLSGSINGTQVQVLLDGGSSDNFIQPRVAKHVEGLITSIPLHVQNELIKFSAYVLPISGADIILGAAWLATLGPHIADYSSATIKFYLDEKFITLTGDKSGSPSQAQFHHFKCLSATDAIAEAYTIHCFSMDTTINDTLQLADTVPHDLATVLHGFASVFMVPTGLPPSRTQDHSIVLHEGVNAMKVRPYRYPISQKAQIETMVADMLREVDELLDELHGSHYFSKLDLRSGYHQILLKPEDRYKTASRTHHGLFEWLVMPFGLTNAPATFQALMNDVFRSYLRKFVLVFFDDILIYSSTWQLHLEHLTVVLHCLQEHRLYAKLSKCSFGQQHIEYLGHIVTGSGVEMDPAKVTTVAIGQYLLPYLNFVLSLVSQENNFKWSHEAQSAFEKLKHALLTAPVLVLPDFSKPFIVETDASGQGIGAILSQNGHPIAFFSKKLSYRMQQASTYVREAVAKFRHYLFGHYFIIHTDHHSLRHISDQTIQTPKQQALLPKLLGCNFRIEYKAGTSNGGADGLSRCFNFALSTSQASIVEEIQAALAASSSMSSLISKVEKDPVALSSYQVKNGFLYRKNRMVIPPESKDPINKLLVEFHSSTLGGHAGFLRTYARIATYFFWQGMRRDIHNYIRSCQICQRAKTSQLHPAGLLSPLPIPNQVWEDVAMDFITGLPNSHGYTVIMVVIDRLSKYAHFAPLHAQFTAPQVATLFVQTVVKLHGIPRSIVSDRDKIFTSSFWSHIFKLQGTSLQMSSAYHPQSDGQSEVLNKCLELYLRCFVFDSPKAWVNFLPWAEFWYNSAFQTSIGVTPFKVVYGRDPPSVITHSFCDDTPHDVIDQLQQRDALLAQLKINLGRAQARMKKYADKKRLELSFAIGDYVFVKLQPYRQHSVKLQRNQKLGMRYFGPFRVVKQIGRVAYKLELPATSQGPLVQPIHILDSRKVRVKDEWEIQVLVQWDGREEHTWESWNQLQQQYPNIDLEDKVSFDGGRNAILSRLNKGVKEHIVAHDVNSPSEKKEAVRKSDRVRKPTLKLRD</sequence>
<dbReference type="CDD" id="cd09274">
    <property type="entry name" value="RNase_HI_RT_Ty3"/>
    <property type="match status" value="1"/>
</dbReference>
<evidence type="ECO:0000256" key="6">
    <source>
        <dbReference type="ARBA" id="ARBA00022908"/>
    </source>
</evidence>
<feature type="region of interest" description="Disordered" evidence="12">
    <location>
        <begin position="281"/>
        <end position="328"/>
    </location>
</feature>
<evidence type="ECO:0000313" key="15">
    <source>
        <dbReference type="EMBL" id="GJT65868.1"/>
    </source>
</evidence>
<keyword evidence="8" id="KW-0548">Nucleotidyltransferase</keyword>
<dbReference type="InterPro" id="IPR001584">
    <property type="entry name" value="Integrase_cat-core"/>
</dbReference>
<dbReference type="InterPro" id="IPR041588">
    <property type="entry name" value="Integrase_H2C2"/>
</dbReference>
<dbReference type="PANTHER" id="PTHR37984">
    <property type="entry name" value="PROTEIN CBG26694"/>
    <property type="match status" value="1"/>
</dbReference>
<evidence type="ECO:0000256" key="1">
    <source>
        <dbReference type="ARBA" id="ARBA00022670"/>
    </source>
</evidence>
<dbReference type="EMBL" id="BQNB010017666">
    <property type="protein sequence ID" value="GJT65868.1"/>
    <property type="molecule type" value="Genomic_DNA"/>
</dbReference>
<keyword evidence="3" id="KW-0064">Aspartyl protease</keyword>
<dbReference type="Proteomes" id="UP001151760">
    <property type="component" value="Unassembled WGS sequence"/>
</dbReference>
<keyword evidence="1" id="KW-0645">Protease</keyword>
<evidence type="ECO:0000256" key="2">
    <source>
        <dbReference type="ARBA" id="ARBA00022723"/>
    </source>
</evidence>
<keyword evidence="6" id="KW-0229">DNA integration</keyword>
<feature type="compositionally biased region" description="Low complexity" evidence="12">
    <location>
        <begin position="288"/>
        <end position="307"/>
    </location>
</feature>
<dbReference type="Gene3D" id="1.10.340.70">
    <property type="match status" value="1"/>
</dbReference>
<evidence type="ECO:0000256" key="9">
    <source>
        <dbReference type="ARBA" id="ARBA00023125"/>
    </source>
</evidence>
<dbReference type="Gene3D" id="3.10.20.370">
    <property type="match status" value="1"/>
</dbReference>
<dbReference type="PROSITE" id="PS50878">
    <property type="entry name" value="RT_POL"/>
    <property type="match status" value="1"/>
</dbReference>
<dbReference type="Pfam" id="PF24626">
    <property type="entry name" value="SH3_Tf2-1"/>
    <property type="match status" value="1"/>
</dbReference>
<feature type="domain" description="Integrase catalytic" evidence="14">
    <location>
        <begin position="1061"/>
        <end position="1225"/>
    </location>
</feature>
<protein>
    <submittedName>
        <fullName evidence="15">Ty3-gypsy retrotransposon protein</fullName>
    </submittedName>
</protein>
<evidence type="ECO:0000256" key="3">
    <source>
        <dbReference type="ARBA" id="ARBA00022750"/>
    </source>
</evidence>
<evidence type="ECO:0000256" key="4">
    <source>
        <dbReference type="ARBA" id="ARBA00022801"/>
    </source>
</evidence>
<dbReference type="InterPro" id="IPR043128">
    <property type="entry name" value="Rev_trsase/Diguanyl_cyclase"/>
</dbReference>
<evidence type="ECO:0000256" key="11">
    <source>
        <dbReference type="ARBA" id="ARBA00023268"/>
    </source>
</evidence>
<reference evidence="15" key="2">
    <citation type="submission" date="2022-01" db="EMBL/GenBank/DDBJ databases">
        <authorList>
            <person name="Yamashiro T."/>
            <person name="Shiraishi A."/>
            <person name="Satake H."/>
            <person name="Nakayama K."/>
        </authorList>
    </citation>
    <scope>NUCLEOTIDE SEQUENCE</scope>
</reference>
<evidence type="ECO:0000256" key="12">
    <source>
        <dbReference type="SAM" id="MobiDB-lite"/>
    </source>
</evidence>
<keyword evidence="8" id="KW-0239">DNA-directed DNA polymerase</keyword>